<gene>
    <name evidence="1" type="ORF">U732_4175</name>
</gene>
<dbReference type="OrthoDB" id="1952761at2"/>
<dbReference type="Proteomes" id="UP000031366">
    <property type="component" value="Unassembled WGS sequence"/>
</dbReference>
<organism evidence="1 2">
    <name type="scientific">Clostridium argentinense CDC 2741</name>
    <dbReference type="NCBI Taxonomy" id="1418104"/>
    <lineage>
        <taxon>Bacteria</taxon>
        <taxon>Bacillati</taxon>
        <taxon>Bacillota</taxon>
        <taxon>Clostridia</taxon>
        <taxon>Eubacteriales</taxon>
        <taxon>Clostridiaceae</taxon>
        <taxon>Clostridium</taxon>
    </lineage>
</organism>
<evidence type="ECO:0000313" key="1">
    <source>
        <dbReference type="EMBL" id="KIE48395.1"/>
    </source>
</evidence>
<proteinExistence type="predicted"/>
<comment type="caution">
    <text evidence="1">The sequence shown here is derived from an EMBL/GenBank/DDBJ whole genome shotgun (WGS) entry which is preliminary data.</text>
</comment>
<sequence length="149" mass="16748">MRSREYMGSVIVNLKQMEDMETAQRCMYDYGIKDKNTNLLANVLGPVSSVLGLVFLSSTPMSVASAVVGLAATLSSGQENALKDVVYNGYWQMGYNKDEIKLLNNQFDLFEIEFPFLEYPDKNIRFVQGKGRILRAHVRGGNGWVSNPR</sequence>
<dbReference type="EMBL" id="AYSO01000009">
    <property type="protein sequence ID" value="KIE48395.1"/>
    <property type="molecule type" value="Genomic_DNA"/>
</dbReference>
<accession>A0A0C1UMD5</accession>
<name>A0A0C1UMD5_9CLOT</name>
<reference evidence="1 2" key="1">
    <citation type="journal article" date="2015" name="Infect. Genet. Evol.">
        <title>Genomic sequences of six botulinum neurotoxin-producing strains representing three clostridial species illustrate the mobility and diversity of botulinum neurotoxin genes.</title>
        <authorList>
            <person name="Smith T.J."/>
            <person name="Hill K.K."/>
            <person name="Xie G."/>
            <person name="Foley B.T."/>
            <person name="Williamson C.H."/>
            <person name="Foster J.T."/>
            <person name="Johnson S.L."/>
            <person name="Chertkov O."/>
            <person name="Teshima H."/>
            <person name="Gibbons H.S."/>
            <person name="Johnsky L.A."/>
            <person name="Karavis M.A."/>
            <person name="Smith L.A."/>
        </authorList>
    </citation>
    <scope>NUCLEOTIDE SEQUENCE [LARGE SCALE GENOMIC DNA]</scope>
    <source>
        <strain evidence="1 2">CDC 2741</strain>
    </source>
</reference>
<protein>
    <submittedName>
        <fullName evidence="1">Uncharacterized protein</fullName>
    </submittedName>
</protein>
<dbReference type="RefSeq" id="WP_039629787.1">
    <property type="nucleotide sequence ID" value="NZ_AYSO01000009.1"/>
</dbReference>
<dbReference type="AlphaFoldDB" id="A0A0C1UMD5"/>
<keyword evidence="2" id="KW-1185">Reference proteome</keyword>
<evidence type="ECO:0000313" key="2">
    <source>
        <dbReference type="Proteomes" id="UP000031366"/>
    </source>
</evidence>